<dbReference type="InterPro" id="IPR058647">
    <property type="entry name" value="BSH_CzcB-like"/>
</dbReference>
<evidence type="ECO:0000259" key="5">
    <source>
        <dbReference type="Pfam" id="PF25954"/>
    </source>
</evidence>
<proteinExistence type="inferred from homology"/>
<evidence type="ECO:0000256" key="2">
    <source>
        <dbReference type="SAM" id="Coils"/>
    </source>
</evidence>
<comment type="similarity">
    <text evidence="1">Belongs to the membrane fusion protein (MFP) (TC 8.A.1) family.</text>
</comment>
<dbReference type="SUPFAM" id="SSF111369">
    <property type="entry name" value="HlyD-like secretion proteins"/>
    <property type="match status" value="1"/>
</dbReference>
<feature type="compositionally biased region" description="Basic and acidic residues" evidence="3">
    <location>
        <begin position="418"/>
        <end position="435"/>
    </location>
</feature>
<dbReference type="Gene3D" id="2.40.50.100">
    <property type="match status" value="1"/>
</dbReference>
<feature type="chain" id="PRO_5040907589" evidence="4">
    <location>
        <begin position="25"/>
        <end position="435"/>
    </location>
</feature>
<dbReference type="Gene3D" id="1.10.287.470">
    <property type="entry name" value="Helix hairpin bin"/>
    <property type="match status" value="1"/>
</dbReference>
<dbReference type="InterPro" id="IPR058792">
    <property type="entry name" value="Beta-barrel_RND_2"/>
</dbReference>
<keyword evidence="8" id="KW-1185">Reference proteome</keyword>
<dbReference type="InterPro" id="IPR006143">
    <property type="entry name" value="RND_pump_MFP"/>
</dbReference>
<keyword evidence="4" id="KW-0732">Signal</keyword>
<feature type="coiled-coil region" evidence="2">
    <location>
        <begin position="103"/>
        <end position="152"/>
    </location>
</feature>
<gene>
    <name evidence="7" type="ORF">OV079_45670</name>
</gene>
<evidence type="ECO:0000256" key="3">
    <source>
        <dbReference type="SAM" id="MobiDB-lite"/>
    </source>
</evidence>
<dbReference type="Proteomes" id="UP001150924">
    <property type="component" value="Unassembled WGS sequence"/>
</dbReference>
<dbReference type="Gene3D" id="2.40.30.170">
    <property type="match status" value="1"/>
</dbReference>
<name>A0A9X3F016_9BACT</name>
<feature type="signal peptide" evidence="4">
    <location>
        <begin position="1"/>
        <end position="24"/>
    </location>
</feature>
<dbReference type="AlphaFoldDB" id="A0A9X3F016"/>
<evidence type="ECO:0000256" key="1">
    <source>
        <dbReference type="ARBA" id="ARBA00009477"/>
    </source>
</evidence>
<organism evidence="7 8">
    <name type="scientific">Nannocystis pusilla</name>
    <dbReference type="NCBI Taxonomy" id="889268"/>
    <lineage>
        <taxon>Bacteria</taxon>
        <taxon>Pseudomonadati</taxon>
        <taxon>Myxococcota</taxon>
        <taxon>Polyangia</taxon>
        <taxon>Nannocystales</taxon>
        <taxon>Nannocystaceae</taxon>
        <taxon>Nannocystis</taxon>
    </lineage>
</organism>
<evidence type="ECO:0000313" key="8">
    <source>
        <dbReference type="Proteomes" id="UP001150924"/>
    </source>
</evidence>
<dbReference type="EMBL" id="JAPNKE010000002">
    <property type="protein sequence ID" value="MCY1012705.1"/>
    <property type="molecule type" value="Genomic_DNA"/>
</dbReference>
<keyword evidence="2" id="KW-0175">Coiled coil</keyword>
<feature type="compositionally biased region" description="Basic and acidic residues" evidence="3">
    <location>
        <begin position="373"/>
        <end position="384"/>
    </location>
</feature>
<evidence type="ECO:0000313" key="7">
    <source>
        <dbReference type="EMBL" id="MCY1012705.1"/>
    </source>
</evidence>
<dbReference type="NCBIfam" id="TIGR01730">
    <property type="entry name" value="RND_mfp"/>
    <property type="match status" value="1"/>
</dbReference>
<evidence type="ECO:0000256" key="4">
    <source>
        <dbReference type="SAM" id="SignalP"/>
    </source>
</evidence>
<dbReference type="GO" id="GO:0015562">
    <property type="term" value="F:efflux transmembrane transporter activity"/>
    <property type="evidence" value="ECO:0007669"/>
    <property type="project" value="TreeGrafter"/>
</dbReference>
<dbReference type="GO" id="GO:1990281">
    <property type="term" value="C:efflux pump complex"/>
    <property type="evidence" value="ECO:0007669"/>
    <property type="project" value="TreeGrafter"/>
</dbReference>
<feature type="domain" description="CzcB-like barrel-sandwich hybrid" evidence="6">
    <location>
        <begin position="64"/>
        <end position="186"/>
    </location>
</feature>
<sequence length="435" mass="44262">MPLALARVVLLTALLAAACTSAPADAGKAAAGPQPRAVEVAEARAAPHPRLLTLSGTLAALEKVQVAARVEGPITEVKVDLGDRVTREQELAAIRPIDYRARVSEVEASLAQAEIDVKRLESLGGVATQEELEKARTRLAGAKAQRSQASRQLGDTTVRAPFAGAIAARHVAPGTYVKPGTALFDLVADDKLRLTVEVPERYAALVQIGTPATVTLKDSLVGEPGEAGAKIAAGAGAVQAAVTRVSPVVSPTTRTFTVEAVFSPAGSVLRPGMFTVATLSLGHEAGSVRVPRAAVFHVLGRDRVMRVEDAVAVAHDVDLVAEEGGDAIVLGLEPGSQVIVRGAALIAPGTPVAPSAAKDMSVGTGPEGQGAKDMPHEPGEKSAETKALAPAGTPEGKDMPPGLGEKSAEAKAAARAGAPEKKDMPGGAGAKEKAP</sequence>
<dbReference type="RefSeq" id="WP_267776214.1">
    <property type="nucleotide sequence ID" value="NZ_JAPNKE010000002.1"/>
</dbReference>
<feature type="domain" description="CusB-like beta-barrel" evidence="5">
    <location>
        <begin position="194"/>
        <end position="280"/>
    </location>
</feature>
<accession>A0A9X3F016</accession>
<feature type="region of interest" description="Disordered" evidence="3">
    <location>
        <begin position="352"/>
        <end position="435"/>
    </location>
</feature>
<reference evidence="7" key="1">
    <citation type="submission" date="2022-11" db="EMBL/GenBank/DDBJ databases">
        <title>Minimal conservation of predation-associated metabolite biosynthetic gene clusters underscores biosynthetic potential of Myxococcota including descriptions for ten novel species: Archangium lansinium sp. nov., Myxococcus landrumus sp. nov., Nannocystis bai.</title>
        <authorList>
            <person name="Ahearne A."/>
            <person name="Stevens C."/>
            <person name="Phillips K."/>
        </authorList>
    </citation>
    <scope>NUCLEOTIDE SEQUENCE</scope>
    <source>
        <strain evidence="7">Na p29</strain>
    </source>
</reference>
<comment type="caution">
    <text evidence="7">The sequence shown here is derived from an EMBL/GenBank/DDBJ whole genome shotgun (WGS) entry which is preliminary data.</text>
</comment>
<evidence type="ECO:0000259" key="6">
    <source>
        <dbReference type="Pfam" id="PF25973"/>
    </source>
</evidence>
<dbReference type="PANTHER" id="PTHR30469">
    <property type="entry name" value="MULTIDRUG RESISTANCE PROTEIN MDTA"/>
    <property type="match status" value="1"/>
</dbReference>
<dbReference type="Pfam" id="PF25954">
    <property type="entry name" value="Beta-barrel_RND_2"/>
    <property type="match status" value="1"/>
</dbReference>
<dbReference type="PANTHER" id="PTHR30469:SF15">
    <property type="entry name" value="HLYD FAMILY OF SECRETION PROTEINS"/>
    <property type="match status" value="1"/>
</dbReference>
<dbReference type="Gene3D" id="2.40.420.20">
    <property type="match status" value="1"/>
</dbReference>
<dbReference type="PROSITE" id="PS51257">
    <property type="entry name" value="PROKAR_LIPOPROTEIN"/>
    <property type="match status" value="1"/>
</dbReference>
<dbReference type="Pfam" id="PF25973">
    <property type="entry name" value="BSH_CzcB"/>
    <property type="match status" value="1"/>
</dbReference>
<protein>
    <submittedName>
        <fullName evidence="7">Efflux RND transporter periplasmic adaptor subunit</fullName>
    </submittedName>
</protein>